<dbReference type="PANTHER" id="PTHR10578:SF107">
    <property type="entry name" value="2-HYDROXYACID OXIDASE 1"/>
    <property type="match status" value="1"/>
</dbReference>
<evidence type="ECO:0000313" key="10">
    <source>
        <dbReference type="Proteomes" id="UP000886595"/>
    </source>
</evidence>
<comment type="cofactor">
    <cofactor evidence="1">
        <name>FMN</name>
        <dbReference type="ChEBI" id="CHEBI:58210"/>
    </cofactor>
</comment>
<dbReference type="OrthoDB" id="25826at2759"/>
<evidence type="ECO:0000259" key="8">
    <source>
        <dbReference type="Pfam" id="PF01070"/>
    </source>
</evidence>
<reference evidence="9 10" key="1">
    <citation type="submission" date="2020-02" db="EMBL/GenBank/DDBJ databases">
        <authorList>
            <person name="Ma Q."/>
            <person name="Huang Y."/>
            <person name="Song X."/>
            <person name="Pei D."/>
        </authorList>
    </citation>
    <scope>NUCLEOTIDE SEQUENCE [LARGE SCALE GENOMIC DNA]</scope>
    <source>
        <strain evidence="9">Sxm20200214</strain>
        <tissue evidence="9">Leaf</tissue>
    </source>
</reference>
<feature type="transmembrane region" description="Helical" evidence="7">
    <location>
        <begin position="93"/>
        <end position="110"/>
    </location>
</feature>
<dbReference type="PANTHER" id="PTHR10578">
    <property type="entry name" value="S -2-HYDROXY-ACID OXIDASE-RELATED"/>
    <property type="match status" value="1"/>
</dbReference>
<evidence type="ECO:0000256" key="2">
    <source>
        <dbReference type="ARBA" id="ARBA00004923"/>
    </source>
</evidence>
<comment type="caution">
    <text evidence="9">The sequence shown here is derived from an EMBL/GenBank/DDBJ whole genome shotgun (WGS) entry which is preliminary data.</text>
</comment>
<protein>
    <recommendedName>
        <fullName evidence="8">FMN-dependent dehydrogenase domain-containing protein</fullName>
    </recommendedName>
</protein>
<dbReference type="GO" id="GO:0003973">
    <property type="term" value="F:(S)-2-hydroxy-acid oxidase activity"/>
    <property type="evidence" value="ECO:0007669"/>
    <property type="project" value="UniProtKB-EC"/>
</dbReference>
<evidence type="ECO:0000256" key="1">
    <source>
        <dbReference type="ARBA" id="ARBA00001917"/>
    </source>
</evidence>
<sequence length="111" mass="13019">MTTTILGFKISMPIMVAPTAMQKMLTRKVYKNRNVVEQLVKRAEKAGFKAIALTVDTPRLGRRESDIQTFVYVWLLFHSKFWLMKAIQDHVEYFLLLCFFLFLSCVHLKLC</sequence>
<keyword evidence="7" id="KW-0472">Membrane</keyword>
<keyword evidence="7" id="KW-1133">Transmembrane helix</keyword>
<evidence type="ECO:0000256" key="4">
    <source>
        <dbReference type="ARBA" id="ARBA00022630"/>
    </source>
</evidence>
<dbReference type="GO" id="GO:0005777">
    <property type="term" value="C:peroxisome"/>
    <property type="evidence" value="ECO:0007669"/>
    <property type="project" value="TreeGrafter"/>
</dbReference>
<evidence type="ECO:0000256" key="7">
    <source>
        <dbReference type="SAM" id="Phobius"/>
    </source>
</evidence>
<dbReference type="AlphaFoldDB" id="A0A8X7WJB2"/>
<dbReference type="Pfam" id="PF01070">
    <property type="entry name" value="FMN_dh"/>
    <property type="match status" value="1"/>
</dbReference>
<evidence type="ECO:0000256" key="6">
    <source>
        <dbReference type="ARBA" id="ARBA00036241"/>
    </source>
</evidence>
<accession>A0A8X7WJB2</accession>
<gene>
    <name evidence="9" type="ORF">Bca52824_001801</name>
</gene>
<keyword evidence="10" id="KW-1185">Reference proteome</keyword>
<keyword evidence="7" id="KW-0812">Transmembrane</keyword>
<comment type="pathway">
    <text evidence="2">Photosynthesis; photorespiration; glycine from 2-phosphoglycolate: step 2/3.</text>
</comment>
<evidence type="ECO:0000256" key="5">
    <source>
        <dbReference type="ARBA" id="ARBA00022643"/>
    </source>
</evidence>
<dbReference type="Gene3D" id="3.20.20.70">
    <property type="entry name" value="Aldolase class I"/>
    <property type="match status" value="2"/>
</dbReference>
<evidence type="ECO:0000256" key="3">
    <source>
        <dbReference type="ARBA" id="ARBA00022594"/>
    </source>
</evidence>
<dbReference type="InterPro" id="IPR000262">
    <property type="entry name" value="FMN-dep_DH"/>
</dbReference>
<organism evidence="9 10">
    <name type="scientific">Brassica carinata</name>
    <name type="common">Ethiopian mustard</name>
    <name type="synonym">Abyssinian cabbage</name>
    <dbReference type="NCBI Taxonomy" id="52824"/>
    <lineage>
        <taxon>Eukaryota</taxon>
        <taxon>Viridiplantae</taxon>
        <taxon>Streptophyta</taxon>
        <taxon>Embryophyta</taxon>
        <taxon>Tracheophyta</taxon>
        <taxon>Spermatophyta</taxon>
        <taxon>Magnoliopsida</taxon>
        <taxon>eudicotyledons</taxon>
        <taxon>Gunneridae</taxon>
        <taxon>Pentapetalae</taxon>
        <taxon>rosids</taxon>
        <taxon>malvids</taxon>
        <taxon>Brassicales</taxon>
        <taxon>Brassicaceae</taxon>
        <taxon>Brassiceae</taxon>
        <taxon>Brassica</taxon>
    </lineage>
</organism>
<keyword evidence="4" id="KW-0285">Flavoprotein</keyword>
<dbReference type="Proteomes" id="UP000886595">
    <property type="component" value="Unassembled WGS sequence"/>
</dbReference>
<comment type="catalytic activity">
    <reaction evidence="6">
        <text>glycolate + O2 = glyoxylate + H2O2</text>
        <dbReference type="Rhea" id="RHEA:25311"/>
        <dbReference type="ChEBI" id="CHEBI:15379"/>
        <dbReference type="ChEBI" id="CHEBI:16240"/>
        <dbReference type="ChEBI" id="CHEBI:29805"/>
        <dbReference type="ChEBI" id="CHEBI:36655"/>
        <dbReference type="EC" id="1.1.3.15"/>
    </reaction>
    <physiologicalReaction direction="left-to-right" evidence="6">
        <dbReference type="Rhea" id="RHEA:25312"/>
    </physiologicalReaction>
</comment>
<dbReference type="SUPFAM" id="SSF51395">
    <property type="entry name" value="FMN-linked oxidoreductases"/>
    <property type="match status" value="1"/>
</dbReference>
<keyword evidence="3" id="KW-0323">Glycolate pathway</keyword>
<dbReference type="GO" id="GO:0009854">
    <property type="term" value="P:oxidative photosynthetic carbon pathway"/>
    <property type="evidence" value="ECO:0007669"/>
    <property type="project" value="UniProtKB-KW"/>
</dbReference>
<dbReference type="EMBL" id="JAAMPC010000001">
    <property type="protein sequence ID" value="KAG2330621.1"/>
    <property type="molecule type" value="Genomic_DNA"/>
</dbReference>
<name>A0A8X7WJB2_BRACI</name>
<evidence type="ECO:0000313" key="9">
    <source>
        <dbReference type="EMBL" id="KAG2330621.1"/>
    </source>
</evidence>
<dbReference type="InterPro" id="IPR013785">
    <property type="entry name" value="Aldolase_TIM"/>
</dbReference>
<keyword evidence="5" id="KW-0288">FMN</keyword>
<feature type="domain" description="FMN-dependent dehydrogenase" evidence="8">
    <location>
        <begin position="29"/>
        <end position="69"/>
    </location>
</feature>
<proteinExistence type="predicted"/>